<dbReference type="Proteomes" id="UP001060215">
    <property type="component" value="Chromosome 12"/>
</dbReference>
<reference evidence="1 2" key="1">
    <citation type="journal article" date="2022" name="Plant J.">
        <title>Chromosome-level genome of Camellia lanceoleosa provides a valuable resource for understanding genome evolution and self-incompatibility.</title>
        <authorList>
            <person name="Gong W."/>
            <person name="Xiao S."/>
            <person name="Wang L."/>
            <person name="Liao Z."/>
            <person name="Chang Y."/>
            <person name="Mo W."/>
            <person name="Hu G."/>
            <person name="Li W."/>
            <person name="Zhao G."/>
            <person name="Zhu H."/>
            <person name="Hu X."/>
            <person name="Ji K."/>
            <person name="Xiang X."/>
            <person name="Song Q."/>
            <person name="Yuan D."/>
            <person name="Jin S."/>
            <person name="Zhang L."/>
        </authorList>
    </citation>
    <scope>NUCLEOTIDE SEQUENCE [LARGE SCALE GENOMIC DNA]</scope>
    <source>
        <strain evidence="1">SQ_2022a</strain>
    </source>
</reference>
<organism evidence="1 2">
    <name type="scientific">Camellia lanceoleosa</name>
    <dbReference type="NCBI Taxonomy" id="1840588"/>
    <lineage>
        <taxon>Eukaryota</taxon>
        <taxon>Viridiplantae</taxon>
        <taxon>Streptophyta</taxon>
        <taxon>Embryophyta</taxon>
        <taxon>Tracheophyta</taxon>
        <taxon>Spermatophyta</taxon>
        <taxon>Magnoliopsida</taxon>
        <taxon>eudicotyledons</taxon>
        <taxon>Gunneridae</taxon>
        <taxon>Pentapetalae</taxon>
        <taxon>asterids</taxon>
        <taxon>Ericales</taxon>
        <taxon>Theaceae</taxon>
        <taxon>Camellia</taxon>
    </lineage>
</organism>
<protein>
    <submittedName>
        <fullName evidence="1">Uncharacterized protein</fullName>
    </submittedName>
</protein>
<dbReference type="EMBL" id="CM045769">
    <property type="protein sequence ID" value="KAI7993849.1"/>
    <property type="molecule type" value="Genomic_DNA"/>
</dbReference>
<accession>A0ACC0FYT1</accession>
<comment type="caution">
    <text evidence="1">The sequence shown here is derived from an EMBL/GenBank/DDBJ whole genome shotgun (WGS) entry which is preliminary data.</text>
</comment>
<evidence type="ECO:0000313" key="2">
    <source>
        <dbReference type="Proteomes" id="UP001060215"/>
    </source>
</evidence>
<keyword evidence="2" id="KW-1185">Reference proteome</keyword>
<gene>
    <name evidence="1" type="ORF">LOK49_LG11G00297</name>
</gene>
<proteinExistence type="predicted"/>
<evidence type="ECO:0000313" key="1">
    <source>
        <dbReference type="EMBL" id="KAI7993849.1"/>
    </source>
</evidence>
<name>A0ACC0FYT1_9ERIC</name>
<sequence>MKPNTNSKIKLKHNKTSHYINKNPKLESPHKAHNKIKTVLPLKSTHQYQRCNRVKKGRDEQWTTSLNGVVFVIESPF</sequence>